<proteinExistence type="inferred from homology"/>
<comment type="similarity">
    <text evidence="1">Belongs to the AHA1 family.</text>
</comment>
<dbReference type="InterPro" id="IPR013538">
    <property type="entry name" value="ASHA1/2-like_C"/>
</dbReference>
<dbReference type="EMBL" id="CP035492">
    <property type="protein sequence ID" value="QAY67081.1"/>
    <property type="molecule type" value="Genomic_DNA"/>
</dbReference>
<keyword evidence="4" id="KW-1185">Reference proteome</keyword>
<evidence type="ECO:0000259" key="2">
    <source>
        <dbReference type="Pfam" id="PF08327"/>
    </source>
</evidence>
<dbReference type="CDD" id="cd07814">
    <property type="entry name" value="SRPBCC_CalC_Aha1-like"/>
    <property type="match status" value="1"/>
</dbReference>
<accession>A0A4V0YFB0</accession>
<protein>
    <submittedName>
        <fullName evidence="3">SRPBCC domain-containing protein</fullName>
    </submittedName>
</protein>
<sequence length="156" mass="17637">MYDGMEWTYMAKPLVVQVEIGIDAPASKVWSVLVKPEYIKQWDEVPDDFTEASLQLGTEMVWHLEHDEYTKLTVTAFDPEKMLRTSLYVSAWEEAGELNEDDIGYTYTLTELDGGTLLNISIGDFAKLASEGQPYYEATIGFAQEAAHTIKQLAEQ</sequence>
<reference evidence="3 4" key="1">
    <citation type="submission" date="2019-01" db="EMBL/GenBank/DDBJ databases">
        <title>Genome sequencing of strain FW100M-2.</title>
        <authorList>
            <person name="Heo J."/>
            <person name="Kim S.-J."/>
            <person name="Kim J.-S."/>
            <person name="Hong S.-B."/>
            <person name="Kwon S.-W."/>
        </authorList>
    </citation>
    <scope>NUCLEOTIDE SEQUENCE [LARGE SCALE GENOMIC DNA]</scope>
    <source>
        <strain evidence="3 4">FW100M-2</strain>
    </source>
</reference>
<organism evidence="3 4">
    <name type="scientific">Paenibacillus protaetiae</name>
    <dbReference type="NCBI Taxonomy" id="2509456"/>
    <lineage>
        <taxon>Bacteria</taxon>
        <taxon>Bacillati</taxon>
        <taxon>Bacillota</taxon>
        <taxon>Bacilli</taxon>
        <taxon>Bacillales</taxon>
        <taxon>Paenibacillaceae</taxon>
        <taxon>Paenibacillus</taxon>
    </lineage>
</organism>
<dbReference type="Pfam" id="PF08327">
    <property type="entry name" value="AHSA1"/>
    <property type="match status" value="1"/>
</dbReference>
<evidence type="ECO:0000256" key="1">
    <source>
        <dbReference type="ARBA" id="ARBA00006817"/>
    </source>
</evidence>
<dbReference type="Proteomes" id="UP000293568">
    <property type="component" value="Chromosome"/>
</dbReference>
<evidence type="ECO:0000313" key="3">
    <source>
        <dbReference type="EMBL" id="QAY67081.1"/>
    </source>
</evidence>
<dbReference type="Gene3D" id="3.30.530.20">
    <property type="match status" value="1"/>
</dbReference>
<feature type="domain" description="Activator of Hsp90 ATPase homologue 1/2-like C-terminal" evidence="2">
    <location>
        <begin position="23"/>
        <end position="129"/>
    </location>
</feature>
<gene>
    <name evidence="3" type="ORF">ET464_12430</name>
</gene>
<dbReference type="KEGG" id="pprt:ET464_12430"/>
<dbReference type="AlphaFoldDB" id="A0A4V0YFB0"/>
<dbReference type="InterPro" id="IPR023393">
    <property type="entry name" value="START-like_dom_sf"/>
</dbReference>
<evidence type="ECO:0000313" key="4">
    <source>
        <dbReference type="Proteomes" id="UP000293568"/>
    </source>
</evidence>
<dbReference type="SUPFAM" id="SSF55961">
    <property type="entry name" value="Bet v1-like"/>
    <property type="match status" value="1"/>
</dbReference>
<name>A0A4V0YFB0_9BACL</name>
<dbReference type="OrthoDB" id="2355173at2"/>